<dbReference type="InterPro" id="IPR029063">
    <property type="entry name" value="SAM-dependent_MTases_sf"/>
</dbReference>
<dbReference type="EMBL" id="KV419403">
    <property type="protein sequence ID" value="KZS94727.1"/>
    <property type="molecule type" value="Genomic_DNA"/>
</dbReference>
<dbReference type="PANTHER" id="PTHR43591">
    <property type="entry name" value="METHYLTRANSFERASE"/>
    <property type="match status" value="1"/>
</dbReference>
<evidence type="ECO:0000259" key="1">
    <source>
        <dbReference type="Pfam" id="PF13649"/>
    </source>
</evidence>
<dbReference type="CDD" id="cd02440">
    <property type="entry name" value="AdoMet_MTases"/>
    <property type="match status" value="1"/>
</dbReference>
<dbReference type="GO" id="GO:0008168">
    <property type="term" value="F:methyltransferase activity"/>
    <property type="evidence" value="ECO:0007669"/>
    <property type="project" value="UniProtKB-KW"/>
</dbReference>
<dbReference type="AlphaFoldDB" id="A0A164W4C9"/>
<keyword evidence="2" id="KW-0489">Methyltransferase</keyword>
<organism evidence="2 3">
    <name type="scientific">Sistotremastrum niveocremeum HHB9708</name>
    <dbReference type="NCBI Taxonomy" id="1314777"/>
    <lineage>
        <taxon>Eukaryota</taxon>
        <taxon>Fungi</taxon>
        <taxon>Dikarya</taxon>
        <taxon>Basidiomycota</taxon>
        <taxon>Agaricomycotina</taxon>
        <taxon>Agaricomycetes</taxon>
        <taxon>Sistotremastrales</taxon>
        <taxon>Sistotremastraceae</taxon>
        <taxon>Sertulicium</taxon>
        <taxon>Sertulicium niveocremeum</taxon>
    </lineage>
</organism>
<dbReference type="GO" id="GO:0032259">
    <property type="term" value="P:methylation"/>
    <property type="evidence" value="ECO:0007669"/>
    <property type="project" value="UniProtKB-KW"/>
</dbReference>
<dbReference type="STRING" id="1314777.A0A164W4C9"/>
<dbReference type="SUPFAM" id="SSF53335">
    <property type="entry name" value="S-adenosyl-L-methionine-dependent methyltransferases"/>
    <property type="match status" value="1"/>
</dbReference>
<feature type="domain" description="Methyltransferase" evidence="1">
    <location>
        <begin position="47"/>
        <end position="138"/>
    </location>
</feature>
<dbReference type="OrthoDB" id="506498at2759"/>
<gene>
    <name evidence="2" type="ORF">SISNIDRAFT_452830</name>
</gene>
<keyword evidence="3" id="KW-1185">Reference proteome</keyword>
<dbReference type="Pfam" id="PF13649">
    <property type="entry name" value="Methyltransf_25"/>
    <property type="match status" value="1"/>
</dbReference>
<evidence type="ECO:0000313" key="2">
    <source>
        <dbReference type="EMBL" id="KZS94727.1"/>
    </source>
</evidence>
<dbReference type="Proteomes" id="UP000076722">
    <property type="component" value="Unassembled WGS sequence"/>
</dbReference>
<name>A0A164W4C9_9AGAM</name>
<protein>
    <submittedName>
        <fullName evidence="2">S-adenosyl-L-methionine-dependent methyltransferase</fullName>
    </submittedName>
</protein>
<evidence type="ECO:0000313" key="3">
    <source>
        <dbReference type="Proteomes" id="UP000076722"/>
    </source>
</evidence>
<dbReference type="PANTHER" id="PTHR43591:SF24">
    <property type="entry name" value="2-METHOXY-6-POLYPRENYL-1,4-BENZOQUINOL METHYLASE, MITOCHONDRIAL"/>
    <property type="match status" value="1"/>
</dbReference>
<reference evidence="2 3" key="1">
    <citation type="journal article" date="2016" name="Mol. Biol. Evol.">
        <title>Comparative Genomics of Early-Diverging Mushroom-Forming Fungi Provides Insights into the Origins of Lignocellulose Decay Capabilities.</title>
        <authorList>
            <person name="Nagy L.G."/>
            <person name="Riley R."/>
            <person name="Tritt A."/>
            <person name="Adam C."/>
            <person name="Daum C."/>
            <person name="Floudas D."/>
            <person name="Sun H."/>
            <person name="Yadav J.S."/>
            <person name="Pangilinan J."/>
            <person name="Larsson K.H."/>
            <person name="Matsuura K."/>
            <person name="Barry K."/>
            <person name="Labutti K."/>
            <person name="Kuo R."/>
            <person name="Ohm R.A."/>
            <person name="Bhattacharya S.S."/>
            <person name="Shirouzu T."/>
            <person name="Yoshinaga Y."/>
            <person name="Martin F.M."/>
            <person name="Grigoriev I.V."/>
            <person name="Hibbett D.S."/>
        </authorList>
    </citation>
    <scope>NUCLEOTIDE SEQUENCE [LARGE SCALE GENOMIC DNA]</scope>
    <source>
        <strain evidence="2 3">HHB9708</strain>
    </source>
</reference>
<keyword evidence="2" id="KW-0808">Transferase</keyword>
<dbReference type="InterPro" id="IPR041698">
    <property type="entry name" value="Methyltransf_25"/>
</dbReference>
<proteinExistence type="predicted"/>
<dbReference type="Gene3D" id="3.40.50.150">
    <property type="entry name" value="Vaccinia Virus protein VP39"/>
    <property type="match status" value="1"/>
</dbReference>
<sequence length="293" mass="33137">MPGDLPELDRLDLQHKIVTKVFKGHCPCSDQELDRLLRKKGERQTSILDLGRGSGIWAIEMAERYPESRVVGLDLVDSEPLELPSNCTFVTGDMMTGLTAFQNQFDLVHIRLVLMHMKSDETKKEALEYAVGCLRPGGMIVIVDYDETFTDDSRKSLLPAQDGPGSNNLNRSWATRFIREMFRGNRMEEAIDEKVIEKRLAVNPRIDNVSIRERIGYVPLGWDGGDREYGAELGKMGFMNSWQGNRAMRPALLARGIASETVDAWIVKADQEINGTRRLFIPIRGTWGRRVLG</sequence>
<accession>A0A164W4C9</accession>